<sequence>MNSPSETAFVTQLVAAPIEISDSARLVDAPVVSVLMLAYNHEAYLHQAIEGALQQQTDFPFEIVIGEDCSQDRTRAVALHYQEKYPERLRIVYAERNVGAMENLMRVMRLCRGSIIAICEGDDYWIDPHKLAQQVRILNERPKVGIVFHSTWFSFDEKEALEGPYVAWHGDKWFGPREVILGGGGFMPTPSIVFRKEAMRRMPPGLLKDAPMADFPIQIYAAAGGGAYYIDKPMSVYRRGHPQSWNYTMKNVERVRDFESRANRVVLEMAASLPQYADAFRDYLFRHHLNELLFYHYRNDAARIDIYAQILERNASRFAWHQRLVTRMARKRALMLPAYLVQRLVKETRTRINRKKYLAYV</sequence>
<dbReference type="Proteomes" id="UP000622890">
    <property type="component" value="Unassembled WGS sequence"/>
</dbReference>
<dbReference type="Gene3D" id="3.90.550.10">
    <property type="entry name" value="Spore Coat Polysaccharide Biosynthesis Protein SpsA, Chain A"/>
    <property type="match status" value="1"/>
</dbReference>
<dbReference type="InterPro" id="IPR001173">
    <property type="entry name" value="Glyco_trans_2-like"/>
</dbReference>
<name>A0A934T485_9BURK</name>
<dbReference type="AlphaFoldDB" id="A0A934T485"/>
<dbReference type="EMBL" id="JAEPBG010000035">
    <property type="protein sequence ID" value="MBK4739043.1"/>
    <property type="molecule type" value="Genomic_DNA"/>
</dbReference>
<dbReference type="PANTHER" id="PTHR22916">
    <property type="entry name" value="GLYCOSYLTRANSFERASE"/>
    <property type="match status" value="1"/>
</dbReference>
<organism evidence="2 3">
    <name type="scientific">Noviherbaspirillum pedocola</name>
    <dbReference type="NCBI Taxonomy" id="2801341"/>
    <lineage>
        <taxon>Bacteria</taxon>
        <taxon>Pseudomonadati</taxon>
        <taxon>Pseudomonadota</taxon>
        <taxon>Betaproteobacteria</taxon>
        <taxon>Burkholderiales</taxon>
        <taxon>Oxalobacteraceae</taxon>
        <taxon>Noviherbaspirillum</taxon>
    </lineage>
</organism>
<evidence type="ECO:0000259" key="1">
    <source>
        <dbReference type="Pfam" id="PF00535"/>
    </source>
</evidence>
<feature type="domain" description="Glycosyltransferase 2-like" evidence="1">
    <location>
        <begin position="33"/>
        <end position="196"/>
    </location>
</feature>
<keyword evidence="3" id="KW-1185">Reference proteome</keyword>
<protein>
    <submittedName>
        <fullName evidence="2">Glycosyltransferase</fullName>
    </submittedName>
</protein>
<dbReference type="InterPro" id="IPR029044">
    <property type="entry name" value="Nucleotide-diphossugar_trans"/>
</dbReference>
<evidence type="ECO:0000313" key="3">
    <source>
        <dbReference type="Proteomes" id="UP000622890"/>
    </source>
</evidence>
<dbReference type="RefSeq" id="WP_200598413.1">
    <property type="nucleotide sequence ID" value="NZ_JAEPBG010000035.1"/>
</dbReference>
<reference evidence="2" key="1">
    <citation type="submission" date="2021-01" db="EMBL/GenBank/DDBJ databases">
        <title>Genome sequence of strain Noviherbaspirillum sp. DKR-6.</title>
        <authorList>
            <person name="Chaudhary D.K."/>
        </authorList>
    </citation>
    <scope>NUCLEOTIDE SEQUENCE</scope>
    <source>
        <strain evidence="2">DKR-6</strain>
    </source>
</reference>
<comment type="caution">
    <text evidence="2">The sequence shown here is derived from an EMBL/GenBank/DDBJ whole genome shotgun (WGS) entry which is preliminary data.</text>
</comment>
<evidence type="ECO:0000313" key="2">
    <source>
        <dbReference type="EMBL" id="MBK4739043.1"/>
    </source>
</evidence>
<accession>A0A934T485</accession>
<dbReference type="Pfam" id="PF00535">
    <property type="entry name" value="Glycos_transf_2"/>
    <property type="match status" value="1"/>
</dbReference>
<proteinExistence type="predicted"/>
<gene>
    <name evidence="2" type="ORF">JJB74_30945</name>
</gene>
<dbReference type="GO" id="GO:0016758">
    <property type="term" value="F:hexosyltransferase activity"/>
    <property type="evidence" value="ECO:0007669"/>
    <property type="project" value="UniProtKB-ARBA"/>
</dbReference>
<dbReference type="PANTHER" id="PTHR22916:SF3">
    <property type="entry name" value="UDP-GLCNAC:BETAGAL BETA-1,3-N-ACETYLGLUCOSAMINYLTRANSFERASE-LIKE PROTEIN 1"/>
    <property type="match status" value="1"/>
</dbReference>
<dbReference type="SUPFAM" id="SSF53448">
    <property type="entry name" value="Nucleotide-diphospho-sugar transferases"/>
    <property type="match status" value="1"/>
</dbReference>